<keyword evidence="1" id="KW-0472">Membrane</keyword>
<evidence type="ECO:0008006" key="6">
    <source>
        <dbReference type="Google" id="ProtNLM"/>
    </source>
</evidence>
<evidence type="ECO:0000313" key="3">
    <source>
        <dbReference type="EMBL" id="TLD79190.1"/>
    </source>
</evidence>
<evidence type="ECO:0000313" key="4">
    <source>
        <dbReference type="Proteomes" id="UP000029925"/>
    </source>
</evidence>
<evidence type="ECO:0000256" key="1">
    <source>
        <dbReference type="SAM" id="Phobius"/>
    </source>
</evidence>
<organism evidence="2 5">
    <name type="scientific">Helicobacter typhlonius</name>
    <dbReference type="NCBI Taxonomy" id="76936"/>
    <lineage>
        <taxon>Bacteria</taxon>
        <taxon>Pseudomonadati</taxon>
        <taxon>Campylobacterota</taxon>
        <taxon>Epsilonproteobacteria</taxon>
        <taxon>Campylobacterales</taxon>
        <taxon>Helicobacteraceae</taxon>
        <taxon>Helicobacter</taxon>
    </lineage>
</organism>
<feature type="transmembrane region" description="Helical" evidence="1">
    <location>
        <begin position="23"/>
        <end position="43"/>
    </location>
</feature>
<protein>
    <recommendedName>
        <fullName evidence="6">Septum formation initiator</fullName>
    </recommendedName>
</protein>
<name>A0A099UFR2_9HELI</name>
<sequence>MSAYDELLGEPQRLKRLFYINRVWIIIFGVVIALGVYIGYLLFGNNSVEVLLSLHKQKTYFIEEAHKMQEQNALLQRQIFELKGADFEKENPKK</sequence>
<dbReference type="PATRIC" id="fig|76936.10.peg.1606"/>
<dbReference type="GeneID" id="78151805"/>
<dbReference type="RefSeq" id="WP_034327004.1">
    <property type="nucleotide sequence ID" value="NZ_CAJTQN010000002.1"/>
</dbReference>
<evidence type="ECO:0000313" key="2">
    <source>
        <dbReference type="EMBL" id="CUU40528.1"/>
    </source>
</evidence>
<accession>A0A099UFR2</accession>
<dbReference type="Proteomes" id="UP000029925">
    <property type="component" value="Unassembled WGS sequence"/>
</dbReference>
<keyword evidence="1" id="KW-1133">Transmembrane helix</keyword>
<dbReference type="EMBL" id="JRPF02000002">
    <property type="protein sequence ID" value="TLD79190.1"/>
    <property type="molecule type" value="Genomic_DNA"/>
</dbReference>
<keyword evidence="4" id="KW-1185">Reference proteome</keyword>
<keyword evidence="1" id="KW-0812">Transmembrane</keyword>
<dbReference type="Proteomes" id="UP000064525">
    <property type="component" value="Chromosome I"/>
</dbReference>
<dbReference type="OrthoDB" id="5373216at2"/>
<proteinExistence type="predicted"/>
<dbReference type="STRING" id="76936.BN2458_PEG1645"/>
<dbReference type="KEGG" id="hty:BN2458_PEG1645"/>
<gene>
    <name evidence="2" type="ORF">BN2458_PEG1645</name>
    <name evidence="3" type="ORF">LS75_002520</name>
</gene>
<reference evidence="5" key="3">
    <citation type="submission" date="2015-11" db="EMBL/GenBank/DDBJ databases">
        <authorList>
            <person name="Anvar S.Y."/>
        </authorList>
    </citation>
    <scope>NUCLEOTIDE SEQUENCE [LARGE SCALE GENOMIC DNA]</scope>
</reference>
<dbReference type="EMBL" id="LN907858">
    <property type="protein sequence ID" value="CUU40528.1"/>
    <property type="molecule type" value="Genomic_DNA"/>
</dbReference>
<reference evidence="3 4" key="1">
    <citation type="journal article" date="2014" name="Genome Announc.">
        <title>Draft genome sequences of eight enterohepatic helicobacter species isolated from both laboratory and wild rodents.</title>
        <authorList>
            <person name="Sheh A."/>
            <person name="Shen Z."/>
            <person name="Fox J.G."/>
        </authorList>
    </citation>
    <scope>NUCLEOTIDE SEQUENCE [LARGE SCALE GENOMIC DNA]</scope>
    <source>
        <strain evidence="3 4">MIT 98-6810</strain>
    </source>
</reference>
<reference evidence="2" key="2">
    <citation type="submission" date="2015-11" db="EMBL/GenBank/DDBJ databases">
        <authorList>
            <person name="Zhang Y."/>
            <person name="Guo Z."/>
        </authorList>
    </citation>
    <scope>NUCLEOTIDE SEQUENCE</scope>
    <source>
        <strain evidence="2">1</strain>
    </source>
</reference>
<evidence type="ECO:0000313" key="5">
    <source>
        <dbReference type="Proteomes" id="UP000064525"/>
    </source>
</evidence>
<dbReference type="AlphaFoldDB" id="A0A099UFR2"/>